<dbReference type="InterPro" id="IPR011990">
    <property type="entry name" value="TPR-like_helical_dom_sf"/>
</dbReference>
<feature type="region of interest" description="Disordered" evidence="5">
    <location>
        <begin position="444"/>
        <end position="481"/>
    </location>
</feature>
<accession>A0A1W0WZM6</accession>
<feature type="repeat" description="TPR" evidence="4">
    <location>
        <begin position="66"/>
        <end position="99"/>
    </location>
</feature>
<dbReference type="OrthoDB" id="1726119at2759"/>
<dbReference type="PANTHER" id="PTHR44140">
    <property type="entry name" value="LD25575P"/>
    <property type="match status" value="1"/>
</dbReference>
<sequence>MILVIASRLCFLWILWASLDMHLVLSITKEEVANHLEQAKLLLGKGQLADALSHYHAAIDGDPGNYMAYFKRATVYLALGRAKSALNDMERVIELKPDFLLARTQRANLLVKQGRFEEAIPEYEFILVKEMNNADAQNQLQLITQAKRDLVFGQEALSSGDYHTAVQYFTRALEISPSDPETRNLRAEAYEAAGDYPASLSDIRQVAKLQAEHTEPHLRLSLALYKNGEAEESLNAIRECLKLDADYQPCKKHYTFVRKFVKQLTGIQEDINANQYAECVQKCDVALGLDTETDRIVRDLNGKLCLCASKVDGARGVKVCTALLEIEPENPDYLINRADSFIANEQYEEAVNDFQEAVKHDGENRRAREGVERAKKLLKQAQRRDYYKILGLKRNVQKDAVLKAYRKLAKQWHPDRFSDPQEKEHAQKKFMDIAAAMEVLSDSEKRQKYDAGEDPLDPEQQSRGGHPFGGGFNPFGQGQPFTFHFQQGF</sequence>
<evidence type="ECO:0000313" key="9">
    <source>
        <dbReference type="Proteomes" id="UP000192578"/>
    </source>
</evidence>
<dbReference type="PROSITE" id="PS50076">
    <property type="entry name" value="DNAJ_2"/>
    <property type="match status" value="1"/>
</dbReference>
<evidence type="ECO:0000256" key="2">
    <source>
        <dbReference type="ARBA" id="ARBA00022729"/>
    </source>
</evidence>
<comment type="caution">
    <text evidence="8">The sequence shown here is derived from an EMBL/GenBank/DDBJ whole genome shotgun (WGS) entry which is preliminary data.</text>
</comment>
<keyword evidence="2 6" id="KW-0732">Signal</keyword>
<dbReference type="SUPFAM" id="SSF46565">
    <property type="entry name" value="Chaperone J-domain"/>
    <property type="match status" value="1"/>
</dbReference>
<dbReference type="PANTHER" id="PTHR44140:SF2">
    <property type="entry name" value="LD25575P"/>
    <property type="match status" value="1"/>
</dbReference>
<dbReference type="Pfam" id="PF13432">
    <property type="entry name" value="TPR_16"/>
    <property type="match status" value="2"/>
</dbReference>
<keyword evidence="4" id="KW-0802">TPR repeat</keyword>
<dbReference type="InterPro" id="IPR001623">
    <property type="entry name" value="DnaJ_domain"/>
</dbReference>
<feature type="domain" description="J" evidence="7">
    <location>
        <begin position="385"/>
        <end position="453"/>
    </location>
</feature>
<dbReference type="GO" id="GO:0005783">
    <property type="term" value="C:endoplasmic reticulum"/>
    <property type="evidence" value="ECO:0007669"/>
    <property type="project" value="UniProtKB-SubCell"/>
</dbReference>
<evidence type="ECO:0000256" key="6">
    <source>
        <dbReference type="SAM" id="SignalP"/>
    </source>
</evidence>
<protein>
    <submittedName>
        <fullName evidence="8">DnaJ-like protein subfamily C member 3</fullName>
    </submittedName>
</protein>
<dbReference type="InterPro" id="IPR036869">
    <property type="entry name" value="J_dom_sf"/>
</dbReference>
<dbReference type="Pfam" id="PF14559">
    <property type="entry name" value="TPR_19"/>
    <property type="match status" value="1"/>
</dbReference>
<evidence type="ECO:0000256" key="4">
    <source>
        <dbReference type="PROSITE-ProRule" id="PRU00339"/>
    </source>
</evidence>
<evidence type="ECO:0000256" key="5">
    <source>
        <dbReference type="SAM" id="MobiDB-lite"/>
    </source>
</evidence>
<dbReference type="Pfam" id="PF00226">
    <property type="entry name" value="DnaJ"/>
    <property type="match status" value="1"/>
</dbReference>
<feature type="chain" id="PRO_5012529024" evidence="6">
    <location>
        <begin position="27"/>
        <end position="489"/>
    </location>
</feature>
<proteinExistence type="predicted"/>
<organism evidence="8 9">
    <name type="scientific">Hypsibius exemplaris</name>
    <name type="common">Freshwater tardigrade</name>
    <dbReference type="NCBI Taxonomy" id="2072580"/>
    <lineage>
        <taxon>Eukaryota</taxon>
        <taxon>Metazoa</taxon>
        <taxon>Ecdysozoa</taxon>
        <taxon>Tardigrada</taxon>
        <taxon>Eutardigrada</taxon>
        <taxon>Parachela</taxon>
        <taxon>Hypsibioidea</taxon>
        <taxon>Hypsibiidae</taxon>
        <taxon>Hypsibius</taxon>
    </lineage>
</organism>
<evidence type="ECO:0000313" key="8">
    <source>
        <dbReference type="EMBL" id="OQV20676.1"/>
    </source>
</evidence>
<dbReference type="Pfam" id="PF13181">
    <property type="entry name" value="TPR_8"/>
    <property type="match status" value="1"/>
</dbReference>
<dbReference type="Proteomes" id="UP000192578">
    <property type="component" value="Unassembled WGS sequence"/>
</dbReference>
<feature type="repeat" description="TPR" evidence="4">
    <location>
        <begin position="146"/>
        <end position="179"/>
    </location>
</feature>
<evidence type="ECO:0000259" key="7">
    <source>
        <dbReference type="PROSITE" id="PS50076"/>
    </source>
</evidence>
<reference evidence="9" key="1">
    <citation type="submission" date="2017-01" db="EMBL/GenBank/DDBJ databases">
        <title>Comparative genomics of anhydrobiosis in the tardigrade Hypsibius dujardini.</title>
        <authorList>
            <person name="Yoshida Y."/>
            <person name="Koutsovoulos G."/>
            <person name="Laetsch D."/>
            <person name="Stevens L."/>
            <person name="Kumar S."/>
            <person name="Horikawa D."/>
            <person name="Ishino K."/>
            <person name="Komine S."/>
            <person name="Tomita M."/>
            <person name="Blaxter M."/>
            <person name="Arakawa K."/>
        </authorList>
    </citation>
    <scope>NUCLEOTIDE SEQUENCE [LARGE SCALE GENOMIC DNA]</scope>
    <source>
        <strain evidence="9">Z151</strain>
    </source>
</reference>
<dbReference type="EMBL" id="MTYJ01000028">
    <property type="protein sequence ID" value="OQV20676.1"/>
    <property type="molecule type" value="Genomic_DNA"/>
</dbReference>
<dbReference type="InterPro" id="IPR051727">
    <property type="entry name" value="DnaJ_C3_Co-chaperones"/>
</dbReference>
<keyword evidence="9" id="KW-1185">Reference proteome</keyword>
<dbReference type="PROSITE" id="PS50005">
    <property type="entry name" value="TPR"/>
    <property type="match status" value="3"/>
</dbReference>
<dbReference type="CDD" id="cd06257">
    <property type="entry name" value="DnaJ"/>
    <property type="match status" value="1"/>
</dbReference>
<feature type="repeat" description="TPR" evidence="4">
    <location>
        <begin position="331"/>
        <end position="364"/>
    </location>
</feature>
<comment type="subcellular location">
    <subcellularLocation>
        <location evidence="1">Endoplasmic reticulum</location>
    </subcellularLocation>
</comment>
<name>A0A1W0WZM6_HYPEX</name>
<dbReference type="SUPFAM" id="SSF48452">
    <property type="entry name" value="TPR-like"/>
    <property type="match status" value="1"/>
</dbReference>
<dbReference type="Gene3D" id="1.25.40.10">
    <property type="entry name" value="Tetratricopeptide repeat domain"/>
    <property type="match status" value="1"/>
</dbReference>
<dbReference type="AlphaFoldDB" id="A0A1W0WZM6"/>
<dbReference type="GO" id="GO:0051087">
    <property type="term" value="F:protein-folding chaperone binding"/>
    <property type="evidence" value="ECO:0007669"/>
    <property type="project" value="TreeGrafter"/>
</dbReference>
<feature type="signal peptide" evidence="6">
    <location>
        <begin position="1"/>
        <end position="26"/>
    </location>
</feature>
<dbReference type="GO" id="GO:0034975">
    <property type="term" value="P:protein folding in endoplasmic reticulum"/>
    <property type="evidence" value="ECO:0007669"/>
    <property type="project" value="TreeGrafter"/>
</dbReference>
<keyword evidence="3" id="KW-0256">Endoplasmic reticulum</keyword>
<dbReference type="Gene3D" id="1.10.287.110">
    <property type="entry name" value="DnaJ domain"/>
    <property type="match status" value="1"/>
</dbReference>
<gene>
    <name evidence="8" type="ORF">BV898_05260</name>
</gene>
<evidence type="ECO:0000256" key="1">
    <source>
        <dbReference type="ARBA" id="ARBA00004240"/>
    </source>
</evidence>
<dbReference type="InterPro" id="IPR019734">
    <property type="entry name" value="TPR_rpt"/>
</dbReference>
<dbReference type="SMART" id="SM00028">
    <property type="entry name" value="TPR"/>
    <property type="match status" value="7"/>
</dbReference>
<dbReference type="SMART" id="SM00271">
    <property type="entry name" value="DnaJ"/>
    <property type="match status" value="1"/>
</dbReference>
<dbReference type="GO" id="GO:0051787">
    <property type="term" value="F:misfolded protein binding"/>
    <property type="evidence" value="ECO:0007669"/>
    <property type="project" value="TreeGrafter"/>
</dbReference>
<dbReference type="PRINTS" id="PR00625">
    <property type="entry name" value="JDOMAIN"/>
</dbReference>
<evidence type="ECO:0000256" key="3">
    <source>
        <dbReference type="ARBA" id="ARBA00022824"/>
    </source>
</evidence>